<dbReference type="SUPFAM" id="SSF52540">
    <property type="entry name" value="P-loop containing nucleoside triphosphate hydrolases"/>
    <property type="match status" value="1"/>
</dbReference>
<evidence type="ECO:0000313" key="3">
    <source>
        <dbReference type="WBParaSite" id="jg664"/>
    </source>
</evidence>
<dbReference type="GO" id="GO:0005524">
    <property type="term" value="F:ATP binding"/>
    <property type="evidence" value="ECO:0007669"/>
    <property type="project" value="InterPro"/>
</dbReference>
<protein>
    <submittedName>
        <fullName evidence="3">ABC transporter domain-containing protein</fullName>
    </submittedName>
</protein>
<dbReference type="Pfam" id="PF00005">
    <property type="entry name" value="ABC_tran"/>
    <property type="match status" value="1"/>
</dbReference>
<dbReference type="Gene3D" id="3.40.50.300">
    <property type="entry name" value="P-loop containing nucleotide triphosphate hydrolases"/>
    <property type="match status" value="1"/>
</dbReference>
<evidence type="ECO:0000259" key="1">
    <source>
        <dbReference type="Pfam" id="PF00005"/>
    </source>
</evidence>
<keyword evidence="2" id="KW-1185">Reference proteome</keyword>
<dbReference type="WBParaSite" id="jg664">
    <property type="protein sequence ID" value="jg664"/>
    <property type="gene ID" value="jg664"/>
</dbReference>
<dbReference type="InterPro" id="IPR003439">
    <property type="entry name" value="ABC_transporter-like_ATP-bd"/>
</dbReference>
<accession>A0A915ELH1</accession>
<dbReference type="Proteomes" id="UP000887574">
    <property type="component" value="Unplaced"/>
</dbReference>
<proteinExistence type="predicted"/>
<reference evidence="3" key="1">
    <citation type="submission" date="2022-11" db="UniProtKB">
        <authorList>
            <consortium name="WormBaseParasite"/>
        </authorList>
    </citation>
    <scope>IDENTIFICATION</scope>
</reference>
<dbReference type="GO" id="GO:0016887">
    <property type="term" value="F:ATP hydrolysis activity"/>
    <property type="evidence" value="ECO:0007669"/>
    <property type="project" value="InterPro"/>
</dbReference>
<evidence type="ECO:0000313" key="2">
    <source>
        <dbReference type="Proteomes" id="UP000887574"/>
    </source>
</evidence>
<organism evidence="2 3">
    <name type="scientific">Ditylenchus dipsaci</name>
    <dbReference type="NCBI Taxonomy" id="166011"/>
    <lineage>
        <taxon>Eukaryota</taxon>
        <taxon>Metazoa</taxon>
        <taxon>Ecdysozoa</taxon>
        <taxon>Nematoda</taxon>
        <taxon>Chromadorea</taxon>
        <taxon>Rhabditida</taxon>
        <taxon>Tylenchina</taxon>
        <taxon>Tylenchomorpha</taxon>
        <taxon>Sphaerularioidea</taxon>
        <taxon>Anguinidae</taxon>
        <taxon>Anguininae</taxon>
        <taxon>Ditylenchus</taxon>
    </lineage>
</organism>
<feature type="domain" description="ABC transporter" evidence="1">
    <location>
        <begin position="24"/>
        <end position="155"/>
    </location>
</feature>
<name>A0A915ELH1_9BILA</name>
<dbReference type="AlphaFoldDB" id="A0A915ELH1"/>
<sequence>MELKWSIKNVRSKDDDRMVLSAIDGIANAGKIYAILGPADSGKSDLFDVLAEKKSDFKIDGTFQINGASVSRDEFSKHINIVVFDNLTECRQIVFQFLKDSTVTEGSDPDEASVNLTIKTLVWDEKSSKMVKDLSNEEKKCLVIARSLLSAHEVVWFNSLCLDLSSPFVSSIVKMFDSKKPEFHARDTDNQIFVALFDNAESGFSQDEIEIIGNPEKVAFVAGRIGYVVDIPEFLQFKKAKWGQEENNVLFIYAEVKPGTVVPEEMRHPNTLQ</sequence>
<dbReference type="InterPro" id="IPR027417">
    <property type="entry name" value="P-loop_NTPase"/>
</dbReference>